<evidence type="ECO:0000256" key="6">
    <source>
        <dbReference type="ARBA" id="ARBA00041297"/>
    </source>
</evidence>
<dbReference type="Gene3D" id="3.30.300.30">
    <property type="match status" value="1"/>
</dbReference>
<keyword evidence="3" id="KW-0443">Lipid metabolism</keyword>
<comment type="catalytic activity">
    <reaction evidence="7">
        <text>tetracosanoate + ATP + CoA = tetracosanoyl-CoA + AMP + diphosphate</text>
        <dbReference type="Rhea" id="RHEA:33639"/>
        <dbReference type="ChEBI" id="CHEBI:30616"/>
        <dbReference type="ChEBI" id="CHEBI:31014"/>
        <dbReference type="ChEBI" id="CHEBI:33019"/>
        <dbReference type="ChEBI" id="CHEBI:57287"/>
        <dbReference type="ChEBI" id="CHEBI:65052"/>
        <dbReference type="ChEBI" id="CHEBI:456215"/>
    </reaction>
    <physiologicalReaction direction="left-to-right" evidence="7">
        <dbReference type="Rhea" id="RHEA:33640"/>
    </physiologicalReaction>
</comment>
<evidence type="ECO:0000256" key="1">
    <source>
        <dbReference type="ARBA" id="ARBA00006432"/>
    </source>
</evidence>
<dbReference type="PANTHER" id="PTHR43107">
    <property type="entry name" value="LONG-CHAIN FATTY ACID TRANSPORT PROTEIN"/>
    <property type="match status" value="1"/>
</dbReference>
<protein>
    <recommendedName>
        <fullName evidence="4">long-chain-fatty-acid--CoA ligase</fullName>
        <ecNumber evidence="4">6.2.1.3</ecNumber>
    </recommendedName>
    <alternativeName>
        <fullName evidence="6">Long-chain-fatty-acid--CoA ligase</fullName>
    </alternativeName>
</protein>
<dbReference type="HOGENOM" id="CLU_000022_46_2_1"/>
<dbReference type="GO" id="GO:0004467">
    <property type="term" value="F:long-chain fatty acid-CoA ligase activity"/>
    <property type="evidence" value="ECO:0007669"/>
    <property type="project" value="UniProtKB-EC"/>
</dbReference>
<dbReference type="Gene3D" id="3.40.50.12780">
    <property type="entry name" value="N-terminal domain of ligase-like"/>
    <property type="match status" value="1"/>
</dbReference>
<dbReference type="InterPro" id="IPR000873">
    <property type="entry name" value="AMP-dep_synth/lig_dom"/>
</dbReference>
<dbReference type="InterPro" id="IPR045851">
    <property type="entry name" value="AMP-bd_C_sf"/>
</dbReference>
<evidence type="ECO:0000256" key="2">
    <source>
        <dbReference type="ARBA" id="ARBA00022598"/>
    </source>
</evidence>
<dbReference type="CTD" id="20230841"/>
<gene>
    <name evidence="9" type="ORF">LOTGIDRAFT_112354</name>
</gene>
<dbReference type="GO" id="GO:0005886">
    <property type="term" value="C:plasma membrane"/>
    <property type="evidence" value="ECO:0007669"/>
    <property type="project" value="TreeGrafter"/>
</dbReference>
<comment type="similarity">
    <text evidence="1">Belongs to the ATP-dependent AMP-binding enzyme family.</text>
</comment>
<dbReference type="EC" id="6.2.1.3" evidence="4"/>
<dbReference type="STRING" id="225164.V4A968"/>
<evidence type="ECO:0000256" key="4">
    <source>
        <dbReference type="ARBA" id="ARBA00026121"/>
    </source>
</evidence>
<dbReference type="PANTHER" id="PTHR43107:SF22">
    <property type="entry name" value="VERY LONG-CHAIN ACYL-COA SYNTHETASE"/>
    <property type="match status" value="1"/>
</dbReference>
<dbReference type="EMBL" id="KB200701">
    <property type="protein sequence ID" value="ESP00514.1"/>
    <property type="molecule type" value="Genomic_DNA"/>
</dbReference>
<name>V4A968_LOTGI</name>
<dbReference type="GO" id="GO:0005789">
    <property type="term" value="C:endoplasmic reticulum membrane"/>
    <property type="evidence" value="ECO:0007669"/>
    <property type="project" value="TreeGrafter"/>
</dbReference>
<reference evidence="9 10" key="1">
    <citation type="journal article" date="2013" name="Nature">
        <title>Insights into bilaterian evolution from three spiralian genomes.</title>
        <authorList>
            <person name="Simakov O."/>
            <person name="Marletaz F."/>
            <person name="Cho S.J."/>
            <person name="Edsinger-Gonzales E."/>
            <person name="Havlak P."/>
            <person name="Hellsten U."/>
            <person name="Kuo D.H."/>
            <person name="Larsson T."/>
            <person name="Lv J."/>
            <person name="Arendt D."/>
            <person name="Savage R."/>
            <person name="Osoegawa K."/>
            <person name="de Jong P."/>
            <person name="Grimwood J."/>
            <person name="Chapman J.A."/>
            <person name="Shapiro H."/>
            <person name="Aerts A."/>
            <person name="Otillar R.P."/>
            <person name="Terry A.Y."/>
            <person name="Boore J.L."/>
            <person name="Grigoriev I.V."/>
            <person name="Lindberg D.R."/>
            <person name="Seaver E.C."/>
            <person name="Weisblat D.A."/>
            <person name="Putnam N.H."/>
            <person name="Rokhsar D.S."/>
        </authorList>
    </citation>
    <scope>NUCLEOTIDE SEQUENCE [LARGE SCALE GENOMIC DNA]</scope>
</reference>
<evidence type="ECO:0000259" key="8">
    <source>
        <dbReference type="Pfam" id="PF00501"/>
    </source>
</evidence>
<feature type="domain" description="AMP-dependent synthetase/ligase" evidence="8">
    <location>
        <begin position="36"/>
        <end position="361"/>
    </location>
</feature>
<evidence type="ECO:0000256" key="5">
    <source>
        <dbReference type="ARBA" id="ARBA00036527"/>
    </source>
</evidence>
<dbReference type="OMA" id="NIQICEC"/>
<proteinExistence type="inferred from homology"/>
<dbReference type="GO" id="GO:0044539">
    <property type="term" value="P:long-chain fatty acid import into cell"/>
    <property type="evidence" value="ECO:0007669"/>
    <property type="project" value="TreeGrafter"/>
</dbReference>
<evidence type="ECO:0000256" key="3">
    <source>
        <dbReference type="ARBA" id="ARBA00022832"/>
    </source>
</evidence>
<dbReference type="GeneID" id="20230841"/>
<dbReference type="Pfam" id="PF00501">
    <property type="entry name" value="AMP-binding"/>
    <property type="match status" value="1"/>
</dbReference>
<comment type="catalytic activity">
    <reaction evidence="5">
        <text>a very long-chain fatty acid + ATP + CoA = a very long-chain fatty acyl-CoA + AMP + diphosphate</text>
        <dbReference type="Rhea" id="RHEA:54536"/>
        <dbReference type="ChEBI" id="CHEBI:30616"/>
        <dbReference type="ChEBI" id="CHEBI:33019"/>
        <dbReference type="ChEBI" id="CHEBI:57287"/>
        <dbReference type="ChEBI" id="CHEBI:58950"/>
        <dbReference type="ChEBI" id="CHEBI:138261"/>
        <dbReference type="ChEBI" id="CHEBI:456215"/>
    </reaction>
    <physiologicalReaction direction="left-to-right" evidence="5">
        <dbReference type="Rhea" id="RHEA:54537"/>
    </physiologicalReaction>
</comment>
<keyword evidence="2" id="KW-0436">Ligase</keyword>
<dbReference type="SUPFAM" id="SSF56801">
    <property type="entry name" value="Acetyl-CoA synthetase-like"/>
    <property type="match status" value="1"/>
</dbReference>
<evidence type="ECO:0000256" key="7">
    <source>
        <dbReference type="ARBA" id="ARBA00048666"/>
    </source>
</evidence>
<dbReference type="InterPro" id="IPR042099">
    <property type="entry name" value="ANL_N_sf"/>
</dbReference>
<dbReference type="AlphaFoldDB" id="V4A968"/>
<sequence length="600" mass="67752">MFPWLGEDLKILRAGGPVKRAAEKAVENGYLIIDKFEHKVKIHPQKPFIIYEGNVFTYEFVDQQANKVARIVRQWGLSEGDSVALFFPNSPEYIWTMLGVAKLGVTAALINCNLHGKALVHSINLSESKYLIVDTGLLEVIQESLPELNHYEIYSQGSLQSSLPDGLVSFDDLMLRALPTPIHKHVRSNVTVMSTFCYVYTSGTTGLPKPCIILQHKAIKISKLLSFFGGNSKDIVYLFLPLYHSSGQLSWLGSIDLGTTIVLKKKFSLRSFWKDIKLFDVTMFQYIGELCRYLLSQPKDPLETQHKIKAIFGNGLRKDIWEKFQARFRIPLIVEFFGATEGTGFNCQLSNKPGAIGRLSPFLKRLPGNMSRIVKCDYETAQPIRDQNGRCIDIKAGGFGLIISGIPPEAQVKPLYKASVEANDKKIVRNAFEDGDVYFNYGDTVYLDQDYFMYFHDRLGDTFRWKGENVSTTEVANILTDIDFIHDANVYGVTVPGHDGKAGMAALTLNDLTNLDSEHLQSFYQHCEHNLPRYATPLFIRILQEAVLTATFKQRKVDLAKEGYDLNVVEDPLFIRDDTLKTYIPLTETVLSTILTKSKL</sequence>
<evidence type="ECO:0000313" key="9">
    <source>
        <dbReference type="EMBL" id="ESP00514.1"/>
    </source>
</evidence>
<dbReference type="OrthoDB" id="288590at2759"/>
<dbReference type="Proteomes" id="UP000030746">
    <property type="component" value="Unassembled WGS sequence"/>
</dbReference>
<keyword evidence="10" id="KW-1185">Reference proteome</keyword>
<dbReference type="FunFam" id="3.30.300.30:FF:000002">
    <property type="entry name" value="Long-chain fatty acid transport protein 1"/>
    <property type="match status" value="1"/>
</dbReference>
<dbReference type="KEGG" id="lgi:LOTGIDRAFT_112354"/>
<keyword evidence="3" id="KW-0276">Fatty acid metabolism</keyword>
<evidence type="ECO:0000313" key="10">
    <source>
        <dbReference type="Proteomes" id="UP000030746"/>
    </source>
</evidence>
<dbReference type="GO" id="GO:0005324">
    <property type="term" value="F:long-chain fatty acid transmembrane transporter activity"/>
    <property type="evidence" value="ECO:0007669"/>
    <property type="project" value="TreeGrafter"/>
</dbReference>
<accession>V4A968</accession>
<dbReference type="RefSeq" id="XP_009048633.1">
    <property type="nucleotide sequence ID" value="XM_009050385.1"/>
</dbReference>
<organism evidence="9 10">
    <name type="scientific">Lottia gigantea</name>
    <name type="common">Giant owl limpet</name>
    <dbReference type="NCBI Taxonomy" id="225164"/>
    <lineage>
        <taxon>Eukaryota</taxon>
        <taxon>Metazoa</taxon>
        <taxon>Spiralia</taxon>
        <taxon>Lophotrochozoa</taxon>
        <taxon>Mollusca</taxon>
        <taxon>Gastropoda</taxon>
        <taxon>Patellogastropoda</taxon>
        <taxon>Lottioidea</taxon>
        <taxon>Lottiidae</taxon>
        <taxon>Lottia</taxon>
    </lineage>
</organism>